<dbReference type="SMART" id="SM00530">
    <property type="entry name" value="HTH_XRE"/>
    <property type="match status" value="1"/>
</dbReference>
<protein>
    <submittedName>
        <fullName evidence="3">Helix-turn-helix domain-containing protein</fullName>
    </submittedName>
</protein>
<organism evidence="3 4">
    <name type="scientific">Pedobacter planticolens</name>
    <dbReference type="NCBI Taxonomy" id="2679964"/>
    <lineage>
        <taxon>Bacteria</taxon>
        <taxon>Pseudomonadati</taxon>
        <taxon>Bacteroidota</taxon>
        <taxon>Sphingobacteriia</taxon>
        <taxon>Sphingobacteriales</taxon>
        <taxon>Sphingobacteriaceae</taxon>
        <taxon>Pedobacter</taxon>
    </lineage>
</organism>
<dbReference type="SUPFAM" id="SSF47413">
    <property type="entry name" value="lambda repressor-like DNA-binding domains"/>
    <property type="match status" value="1"/>
</dbReference>
<keyword evidence="1" id="KW-0238">DNA-binding</keyword>
<dbReference type="PANTHER" id="PTHR46797:SF1">
    <property type="entry name" value="METHYLPHOSPHONATE SYNTHASE"/>
    <property type="match status" value="1"/>
</dbReference>
<sequence length="76" mass="8673">MNNNRKIDYIKAFGENLRALRNSKKVSMEKLALAAGIEYSQIFDIEHGKINTTISTIHLIATALEIPEKDLFDFTF</sequence>
<dbReference type="Gene3D" id="1.10.260.40">
    <property type="entry name" value="lambda repressor-like DNA-binding domains"/>
    <property type="match status" value="1"/>
</dbReference>
<dbReference type="CDD" id="cd00093">
    <property type="entry name" value="HTH_XRE"/>
    <property type="match status" value="1"/>
</dbReference>
<comment type="caution">
    <text evidence="3">The sequence shown here is derived from an EMBL/GenBank/DDBJ whole genome shotgun (WGS) entry which is preliminary data.</text>
</comment>
<dbReference type="Proteomes" id="UP000601055">
    <property type="component" value="Unassembled WGS sequence"/>
</dbReference>
<proteinExistence type="predicted"/>
<evidence type="ECO:0000313" key="3">
    <source>
        <dbReference type="EMBL" id="MBB2146912.1"/>
    </source>
</evidence>
<accession>A0A923DZG7</accession>
<dbReference type="AlphaFoldDB" id="A0A923DZG7"/>
<dbReference type="RefSeq" id="WP_182923548.1">
    <property type="nucleotide sequence ID" value="NZ_WNXD01000002.1"/>
</dbReference>
<gene>
    <name evidence="3" type="ORF">GM921_15515</name>
</gene>
<reference evidence="3" key="1">
    <citation type="submission" date="2019-11" db="EMBL/GenBank/DDBJ databases">
        <title>Description of Pedobacter sp. LMG 31464T.</title>
        <authorList>
            <person name="Carlier A."/>
            <person name="Qi S."/>
            <person name="Vandamme P."/>
        </authorList>
    </citation>
    <scope>NUCLEOTIDE SEQUENCE</scope>
    <source>
        <strain evidence="3">LMG 31464</strain>
    </source>
</reference>
<name>A0A923DZG7_9SPHI</name>
<dbReference type="PANTHER" id="PTHR46797">
    <property type="entry name" value="HTH-TYPE TRANSCRIPTIONAL REGULATOR"/>
    <property type="match status" value="1"/>
</dbReference>
<dbReference type="EMBL" id="WNXD01000002">
    <property type="protein sequence ID" value="MBB2146912.1"/>
    <property type="molecule type" value="Genomic_DNA"/>
</dbReference>
<evidence type="ECO:0000256" key="1">
    <source>
        <dbReference type="ARBA" id="ARBA00023125"/>
    </source>
</evidence>
<evidence type="ECO:0000259" key="2">
    <source>
        <dbReference type="PROSITE" id="PS50943"/>
    </source>
</evidence>
<dbReference type="InterPro" id="IPR001387">
    <property type="entry name" value="Cro/C1-type_HTH"/>
</dbReference>
<feature type="domain" description="HTH cro/C1-type" evidence="2">
    <location>
        <begin position="17"/>
        <end position="71"/>
    </location>
</feature>
<evidence type="ECO:0000313" key="4">
    <source>
        <dbReference type="Proteomes" id="UP000601055"/>
    </source>
</evidence>
<keyword evidence="4" id="KW-1185">Reference proteome</keyword>
<dbReference type="PROSITE" id="PS50943">
    <property type="entry name" value="HTH_CROC1"/>
    <property type="match status" value="1"/>
</dbReference>
<dbReference type="InterPro" id="IPR050807">
    <property type="entry name" value="TransReg_Diox_bact_type"/>
</dbReference>
<dbReference type="GO" id="GO:0003677">
    <property type="term" value="F:DNA binding"/>
    <property type="evidence" value="ECO:0007669"/>
    <property type="project" value="UniProtKB-KW"/>
</dbReference>
<dbReference type="GO" id="GO:0005829">
    <property type="term" value="C:cytosol"/>
    <property type="evidence" value="ECO:0007669"/>
    <property type="project" value="TreeGrafter"/>
</dbReference>
<dbReference type="InterPro" id="IPR010982">
    <property type="entry name" value="Lambda_DNA-bd_dom_sf"/>
</dbReference>
<dbReference type="Pfam" id="PF01381">
    <property type="entry name" value="HTH_3"/>
    <property type="match status" value="1"/>
</dbReference>
<dbReference type="GO" id="GO:0003700">
    <property type="term" value="F:DNA-binding transcription factor activity"/>
    <property type="evidence" value="ECO:0007669"/>
    <property type="project" value="TreeGrafter"/>
</dbReference>